<evidence type="ECO:0008006" key="3">
    <source>
        <dbReference type="Google" id="ProtNLM"/>
    </source>
</evidence>
<accession>A0ABU4VPN8</accession>
<organism evidence="1 2">
    <name type="scientific">Patulibacter brassicae</name>
    <dbReference type="NCBI Taxonomy" id="1705717"/>
    <lineage>
        <taxon>Bacteria</taxon>
        <taxon>Bacillati</taxon>
        <taxon>Actinomycetota</taxon>
        <taxon>Thermoleophilia</taxon>
        <taxon>Solirubrobacterales</taxon>
        <taxon>Patulibacteraceae</taxon>
        <taxon>Patulibacter</taxon>
    </lineage>
</organism>
<dbReference type="RefSeq" id="WP_319955976.1">
    <property type="nucleotide sequence ID" value="NZ_JAXAVX010000021.1"/>
</dbReference>
<proteinExistence type="predicted"/>
<name>A0ABU4VPN8_9ACTN</name>
<comment type="caution">
    <text evidence="1">The sequence shown here is derived from an EMBL/GenBank/DDBJ whole genome shotgun (WGS) entry which is preliminary data.</text>
</comment>
<evidence type="ECO:0000313" key="1">
    <source>
        <dbReference type="EMBL" id="MDX8153821.1"/>
    </source>
</evidence>
<reference evidence="1 2" key="1">
    <citation type="submission" date="2023-11" db="EMBL/GenBank/DDBJ databases">
        <authorList>
            <person name="Xu M."/>
            <person name="Jiang T."/>
        </authorList>
    </citation>
    <scope>NUCLEOTIDE SEQUENCE [LARGE SCALE GENOMIC DNA]</scope>
    <source>
        <strain evidence="1 2">SD</strain>
    </source>
</reference>
<keyword evidence="2" id="KW-1185">Reference proteome</keyword>
<gene>
    <name evidence="1" type="ORF">SK069_19645</name>
</gene>
<evidence type="ECO:0000313" key="2">
    <source>
        <dbReference type="Proteomes" id="UP001277761"/>
    </source>
</evidence>
<dbReference type="Proteomes" id="UP001277761">
    <property type="component" value="Unassembled WGS sequence"/>
</dbReference>
<protein>
    <recommendedName>
        <fullName evidence="3">Transposase</fullName>
    </recommendedName>
</protein>
<sequence length="119" mass="13466">MPGSGLARQPYYRWLVQPVGDRELLSAYRADALFDAHQEGPEFGYRFLVEEAARAGEVMCERTAWRICSDRGWWSVFGKKRGHNGKRPGPPVHDDLCAVVQADGRVRHEFVADAVVIRP</sequence>
<dbReference type="EMBL" id="JAXAVX010000021">
    <property type="protein sequence ID" value="MDX8153821.1"/>
    <property type="molecule type" value="Genomic_DNA"/>
</dbReference>